<dbReference type="Pfam" id="PF00188">
    <property type="entry name" value="CAP"/>
    <property type="match status" value="1"/>
</dbReference>
<dbReference type="Gene3D" id="3.40.33.10">
    <property type="entry name" value="CAP"/>
    <property type="match status" value="1"/>
</dbReference>
<dbReference type="HOGENOM" id="CLU_1319139_0_0_11"/>
<dbReference type="InterPro" id="IPR035940">
    <property type="entry name" value="CAP_sf"/>
</dbReference>
<organism evidence="2 3">
    <name type="scientific">[Brevibacterium] flavum</name>
    <dbReference type="NCBI Taxonomy" id="92706"/>
    <lineage>
        <taxon>Bacteria</taxon>
        <taxon>Bacillati</taxon>
        <taxon>Actinomycetota</taxon>
        <taxon>Actinomycetes</taxon>
        <taxon>Mycobacteriales</taxon>
        <taxon>Corynebacteriaceae</taxon>
        <taxon>Corynebacterium</taxon>
    </lineage>
</organism>
<accession>A0A0F6Z6T9</accession>
<proteinExistence type="predicted"/>
<dbReference type="RefSeq" id="WP_003860299.1">
    <property type="nucleotide sequence ID" value="NZ_CP011309.1"/>
</dbReference>
<sequence length="181" mass="19756">MEALAAQARTLLERWGVAPTHASFVESIAKAIPILSILLTLIVTLNGISSGNVPKSPELSQVRTDVFNKINNVRGTANEVQLDLELNEAAQTLAQKNADSNSSENTPEREDNLEILQQYLPYSDANAETIVNRFLDSPEHAGRLLEKRNETIGVGVAYNGNRVWVVVEFTVAPADSVESTE</sequence>
<dbReference type="AlphaFoldDB" id="A0A0F6Z6T9"/>
<dbReference type="Proteomes" id="UP000034037">
    <property type="component" value="Chromosome"/>
</dbReference>
<gene>
    <name evidence="2" type="ORF">YH66_12640</name>
</gene>
<dbReference type="SUPFAM" id="SSF55797">
    <property type="entry name" value="PR-1-like"/>
    <property type="match status" value="1"/>
</dbReference>
<evidence type="ECO:0000313" key="3">
    <source>
        <dbReference type="Proteomes" id="UP000034037"/>
    </source>
</evidence>
<feature type="domain" description="SCP" evidence="1">
    <location>
        <begin position="68"/>
        <end position="167"/>
    </location>
</feature>
<evidence type="ECO:0000313" key="2">
    <source>
        <dbReference type="EMBL" id="AKF28318.1"/>
    </source>
</evidence>
<dbReference type="InterPro" id="IPR014044">
    <property type="entry name" value="CAP_dom"/>
</dbReference>
<dbReference type="PATRIC" id="fig|92706.3.peg.2649"/>
<dbReference type="EMBL" id="CP011309">
    <property type="protein sequence ID" value="AKF28318.1"/>
    <property type="molecule type" value="Genomic_DNA"/>
</dbReference>
<protein>
    <recommendedName>
        <fullName evidence="1">SCP domain-containing protein</fullName>
    </recommendedName>
</protein>
<reference evidence="2 3" key="1">
    <citation type="submission" date="2015-04" db="EMBL/GenBank/DDBJ databases">
        <title>Complete Genome Sequence of Brevibacterium flavum ATCC 15168.</title>
        <authorList>
            <person name="Ahn J."/>
            <person name="Park G."/>
            <person name="Jeon W."/>
            <person name="Jang Y."/>
            <person name="Jang M."/>
            <person name="Lee H."/>
            <person name="Lee H."/>
        </authorList>
    </citation>
    <scope>NUCLEOTIDE SEQUENCE [LARGE SCALE GENOMIC DNA]</scope>
    <source>
        <strain evidence="2 3">ATCC 15168</strain>
    </source>
</reference>
<name>A0A0F6Z6T9_9CORY</name>
<dbReference type="CDD" id="cd05379">
    <property type="entry name" value="CAP_bacterial"/>
    <property type="match status" value="1"/>
</dbReference>
<keyword evidence="3" id="KW-1185">Reference proteome</keyword>
<evidence type="ECO:0000259" key="1">
    <source>
        <dbReference type="Pfam" id="PF00188"/>
    </source>
</evidence>